<gene>
    <name evidence="1" type="ORF">A500_19129</name>
</gene>
<name>R9BSG5_9CLOT</name>
<evidence type="ECO:0000313" key="1">
    <source>
        <dbReference type="EMBL" id="EOR20008.1"/>
    </source>
</evidence>
<dbReference type="Proteomes" id="UP000013988">
    <property type="component" value="Unassembled WGS sequence"/>
</dbReference>
<comment type="caution">
    <text evidence="1">The sequence shown here is derived from an EMBL/GenBank/DDBJ whole genome shotgun (WGS) entry which is preliminary data.</text>
</comment>
<keyword evidence="2" id="KW-1185">Reference proteome</keyword>
<dbReference type="RefSeq" id="WP_016209033.1">
    <property type="nucleotide sequence ID" value="NZ_ASRV01000233.1"/>
</dbReference>
<dbReference type="EMBL" id="ASRV01000233">
    <property type="protein sequence ID" value="EOR20008.1"/>
    <property type="molecule type" value="Genomic_DNA"/>
</dbReference>
<dbReference type="OrthoDB" id="2108712at2"/>
<organism evidence="1 2">
    <name type="scientific">Clostridium sartagoforme AAU1</name>
    <dbReference type="NCBI Taxonomy" id="1202534"/>
    <lineage>
        <taxon>Bacteria</taxon>
        <taxon>Bacillati</taxon>
        <taxon>Bacillota</taxon>
        <taxon>Clostridia</taxon>
        <taxon>Eubacteriales</taxon>
        <taxon>Clostridiaceae</taxon>
        <taxon>Clostridium</taxon>
    </lineage>
</organism>
<accession>R9BSG5</accession>
<sequence length="190" mass="22468">MDYYNNEYENSNYEEYYKGMNNKDNYPQNSCQNNWQENADYDFHNVSEVKQGNLASYGAYQRVQGAENFQNNNQYLGGARGIQNQCGQNQGGQNIIQRPGQVRRYNSFYNINGRNYVITNRNFYNRYFTRYNHIYVNNCNHIKDFLRDCNIYHFTNQTIYEGCQYLGSNTVVANNWCGNNNNSCCNNNVF</sequence>
<dbReference type="AlphaFoldDB" id="R9BSG5"/>
<evidence type="ECO:0000313" key="2">
    <source>
        <dbReference type="Proteomes" id="UP000013988"/>
    </source>
</evidence>
<reference evidence="1 2" key="1">
    <citation type="submission" date="2013-03" db="EMBL/GenBank/DDBJ databases">
        <title>Whole genome shotgun sequencing of Clostridium sartagoforme AAU1.</title>
        <authorList>
            <person name="Joshi C.G."/>
            <person name="Duggirala S.M."/>
            <person name="Nathani N.M."/>
            <person name="Bhatt V.D."/>
            <person name="Patel A.K."/>
            <person name="Pandya P.R."/>
            <person name="KaPatel J.A."/>
        </authorList>
    </citation>
    <scope>NUCLEOTIDE SEQUENCE [LARGE SCALE GENOMIC DNA]</scope>
    <source>
        <strain evidence="1 2">AAU1</strain>
    </source>
</reference>
<proteinExistence type="predicted"/>
<protein>
    <submittedName>
        <fullName evidence="1">Uncharacterized protein</fullName>
    </submittedName>
</protein>
<dbReference type="PATRIC" id="fig|1202534.3.peg.3817"/>